<protein>
    <submittedName>
        <fullName evidence="6">Para-nitrophenol 4-monooxygenase</fullName>
    </submittedName>
</protein>
<dbReference type="PANTHER" id="PTHR43476">
    <property type="entry name" value="3-(3-HYDROXY-PHENYL)PROPIONATE/3-HYDROXYCINNAMIC ACID HYDROXYLASE"/>
    <property type="match status" value="1"/>
</dbReference>
<keyword evidence="4" id="KW-0520">NAD</keyword>
<dbReference type="PANTHER" id="PTHR43476:SF4">
    <property type="entry name" value="BLR0106 PROTEIN"/>
    <property type="match status" value="1"/>
</dbReference>
<evidence type="ECO:0000256" key="1">
    <source>
        <dbReference type="ARBA" id="ARBA00022630"/>
    </source>
</evidence>
<dbReference type="Pfam" id="PF01494">
    <property type="entry name" value="FAD_binding_3"/>
    <property type="match status" value="1"/>
</dbReference>
<dbReference type="InterPro" id="IPR002938">
    <property type="entry name" value="FAD-bd"/>
</dbReference>
<dbReference type="STRING" id="86259.A0A4Z1P3X1"/>
<feature type="domain" description="FAD-binding" evidence="5">
    <location>
        <begin position="24"/>
        <end position="139"/>
    </location>
</feature>
<proteinExistence type="predicted"/>
<evidence type="ECO:0000313" key="7">
    <source>
        <dbReference type="Proteomes" id="UP000298493"/>
    </source>
</evidence>
<keyword evidence="6" id="KW-0503">Monooxygenase</keyword>
<keyword evidence="1" id="KW-0285">Flavoprotein</keyword>
<keyword evidence="2" id="KW-0274">FAD</keyword>
<evidence type="ECO:0000256" key="3">
    <source>
        <dbReference type="ARBA" id="ARBA00023002"/>
    </source>
</evidence>
<name>A0A4Z1P3X1_9PEZI</name>
<gene>
    <name evidence="6" type="ORF">E6O75_ATG03133</name>
</gene>
<keyword evidence="3" id="KW-0560">Oxidoreductase</keyword>
<dbReference type="EMBL" id="SNSC02000006">
    <property type="protein sequence ID" value="TID23497.1"/>
    <property type="molecule type" value="Genomic_DNA"/>
</dbReference>
<accession>A0A4Z1P3X1</accession>
<sequence length="442" mass="49660">MGHGVDTSPRASYYGAPAHHELIRAGVIDDVKEEGFMSGKMSWRRLDGARLASLDSEVLGNSPDRTLCLPLARLGAISLHHLEQQKSATILFDQLVITIGQDNKNAWVDVETAEGNKRLEASYIVGCDGAKSQIRRALFGDRAFPGKPWDKQIVATNVSGEPEFRFHDRPRALVHGGSHIQRILAQQPNKFTAMLPGHPSAKDDQIMNNNPYKVHQRLAESMKVGRFLSASDAAHLCNPLQGKTYIVIRIMLIFPTQWRPGIDRWYRGCWQSLRLLDRDLQQRNKATDDILVKYSEVRRDTYTKVIDPVSSENIRRMFDDPETIIERDDFMKMCKRAEKDCELACEIQMSANAIKYAIIVGERIHKHPLSISVNQAALLLSPPRHISIHQSDAIVCKTGCNLFLLLVQVLVVILEQGSKIYEVACFTLKDPSQGIPASDCES</sequence>
<organism evidence="6 7">
    <name type="scientific">Venturia nashicola</name>
    <dbReference type="NCBI Taxonomy" id="86259"/>
    <lineage>
        <taxon>Eukaryota</taxon>
        <taxon>Fungi</taxon>
        <taxon>Dikarya</taxon>
        <taxon>Ascomycota</taxon>
        <taxon>Pezizomycotina</taxon>
        <taxon>Dothideomycetes</taxon>
        <taxon>Pleosporomycetidae</taxon>
        <taxon>Venturiales</taxon>
        <taxon>Venturiaceae</taxon>
        <taxon>Venturia</taxon>
    </lineage>
</organism>
<dbReference type="InterPro" id="IPR050631">
    <property type="entry name" value="PheA/TfdB_FAD_monoxygenase"/>
</dbReference>
<comment type="caution">
    <text evidence="6">The sequence shown here is derived from an EMBL/GenBank/DDBJ whole genome shotgun (WGS) entry which is preliminary data.</text>
</comment>
<evidence type="ECO:0000256" key="4">
    <source>
        <dbReference type="ARBA" id="ARBA00023027"/>
    </source>
</evidence>
<dbReference type="Gene3D" id="3.50.50.60">
    <property type="entry name" value="FAD/NAD(P)-binding domain"/>
    <property type="match status" value="2"/>
</dbReference>
<dbReference type="GO" id="GO:0071949">
    <property type="term" value="F:FAD binding"/>
    <property type="evidence" value="ECO:0007669"/>
    <property type="project" value="InterPro"/>
</dbReference>
<keyword evidence="7" id="KW-1185">Reference proteome</keyword>
<dbReference type="Proteomes" id="UP000298493">
    <property type="component" value="Unassembled WGS sequence"/>
</dbReference>
<reference evidence="6 7" key="1">
    <citation type="submission" date="2019-04" db="EMBL/GenBank/DDBJ databases">
        <title>High contiguity whole genome sequence and gene annotation resource for two Venturia nashicola isolates.</title>
        <authorList>
            <person name="Prokchorchik M."/>
            <person name="Won K."/>
            <person name="Lee Y."/>
            <person name="Choi E.D."/>
            <person name="Segonzac C."/>
            <person name="Sohn K.H."/>
        </authorList>
    </citation>
    <scope>NUCLEOTIDE SEQUENCE [LARGE SCALE GENOMIC DNA]</scope>
    <source>
        <strain evidence="6 7">PRI2</strain>
    </source>
</reference>
<evidence type="ECO:0000259" key="5">
    <source>
        <dbReference type="Pfam" id="PF01494"/>
    </source>
</evidence>
<dbReference type="SUPFAM" id="SSF51905">
    <property type="entry name" value="FAD/NAD(P)-binding domain"/>
    <property type="match status" value="1"/>
</dbReference>
<dbReference type="AlphaFoldDB" id="A0A4Z1P3X1"/>
<evidence type="ECO:0000256" key="2">
    <source>
        <dbReference type="ARBA" id="ARBA00022827"/>
    </source>
</evidence>
<evidence type="ECO:0000313" key="6">
    <source>
        <dbReference type="EMBL" id="TID23497.1"/>
    </source>
</evidence>
<dbReference type="InterPro" id="IPR036188">
    <property type="entry name" value="FAD/NAD-bd_sf"/>
</dbReference>
<dbReference type="GO" id="GO:0004497">
    <property type="term" value="F:monooxygenase activity"/>
    <property type="evidence" value="ECO:0007669"/>
    <property type="project" value="UniProtKB-KW"/>
</dbReference>